<feature type="signal peptide" evidence="5">
    <location>
        <begin position="1"/>
        <end position="23"/>
    </location>
</feature>
<keyword evidence="3 4" id="KW-0408">Iron</keyword>
<dbReference type="PROSITE" id="PS51007">
    <property type="entry name" value="CYTC"/>
    <property type="match status" value="1"/>
</dbReference>
<evidence type="ECO:0000256" key="5">
    <source>
        <dbReference type="SAM" id="SignalP"/>
    </source>
</evidence>
<reference evidence="7 8" key="1">
    <citation type="submission" date="2020-08" db="EMBL/GenBank/DDBJ databases">
        <title>Genomic Encyclopedia of Type Strains, Phase IV (KMG-IV): sequencing the most valuable type-strain genomes for metagenomic binning, comparative biology and taxonomic classification.</title>
        <authorList>
            <person name="Goeker M."/>
        </authorList>
    </citation>
    <scope>NUCLEOTIDE SEQUENCE [LARGE SCALE GENOMIC DNA]</scope>
    <source>
        <strain evidence="7 8">DSM 105074</strain>
    </source>
</reference>
<keyword evidence="5" id="KW-0732">Signal</keyword>
<dbReference type="Gene3D" id="1.25.10.10">
    <property type="entry name" value="Leucine-rich Repeat Variant"/>
    <property type="match status" value="1"/>
</dbReference>
<evidence type="ECO:0000259" key="6">
    <source>
        <dbReference type="PROSITE" id="PS51007"/>
    </source>
</evidence>
<dbReference type="InterPro" id="IPR011042">
    <property type="entry name" value="6-blade_b-propeller_TolB-like"/>
</dbReference>
<evidence type="ECO:0000256" key="4">
    <source>
        <dbReference type="PROSITE-ProRule" id="PRU00433"/>
    </source>
</evidence>
<dbReference type="SUPFAM" id="SSF48371">
    <property type="entry name" value="ARM repeat"/>
    <property type="match status" value="1"/>
</dbReference>
<gene>
    <name evidence="7" type="ORF">HNQ92_004004</name>
</gene>
<dbReference type="Pfam" id="PF23500">
    <property type="entry name" value="DUF7133"/>
    <property type="match status" value="1"/>
</dbReference>
<dbReference type="Gene3D" id="2.120.10.30">
    <property type="entry name" value="TolB, C-terminal domain"/>
    <property type="match status" value="1"/>
</dbReference>
<keyword evidence="8" id="KW-1185">Reference proteome</keyword>
<dbReference type="SUPFAM" id="SSF50952">
    <property type="entry name" value="Soluble quinoprotein glucose dehydrogenase"/>
    <property type="match status" value="1"/>
</dbReference>
<dbReference type="PANTHER" id="PTHR33546">
    <property type="entry name" value="LARGE, MULTIFUNCTIONAL SECRETED PROTEIN-RELATED"/>
    <property type="match status" value="1"/>
</dbReference>
<dbReference type="Pfam" id="PF00034">
    <property type="entry name" value="Cytochrom_C"/>
    <property type="match status" value="1"/>
</dbReference>
<dbReference type="InterPro" id="IPR011989">
    <property type="entry name" value="ARM-like"/>
</dbReference>
<sequence length="752" mass="84450">MIKKYGPGLVVLLFLAGTLSAFYAFDAQEDPFASPRVVSQEPVLVPLPPDEALKTFRLPKGYRLEVVASEPMISEPLALAWDGNARLYVAQMETYMQDVAGSGEREARSRIMLLEDTDNDGKMDKSSVFIDQLVLPRMILCVGREVLVNETDTYDIYAYEDTNGDGKADKKRPVYQSEQKAYGNVEHQRSGLDWNLDNWIYQTVDPVRFRYKKGKLVADTLISGSNGQWGLTHDNYGRLFFCRAAPENVGSGFQINPKYGQLEFADAYNEAEFGAVWPIVKTPDVNGGAGKLRPDSTMAHVTAACGQSIFRGDRLPQSLHGDYLVAEPVARVIRRANVTTRNGKTTLANVYHQDEFIASTDLNFRPVNTYTGPDGCLYIVDMYRGIIQQATWAQPGSYLYGQIMSKGLDKNIKNGRIYRLVYEGIEPGPKPRLLDEPTAALVKYLDHPNGWWRDNAQKELIVRNEKKVVEVLRKKALGQEQGTSPLGRLHALWTLEGLEAVDKALLLPLLTDRDAQLRKAAIWISEPYLQKNDAQVLAKLQTLVADESDDVLVQLRLSLSVATAAQAQKMVAALRARKPSHEMLTGIEESLRKKEEVKKYGYKLMSLAEPVRKSVLEGATIFGTLCATCHGPEGQGTPTQLAPPLIGKFKLIENKEEVIKIMLHGLKGPVDGEKYSEHMPPMGSNSDEWIAAVLNYVRYDLCMRSFPEMNEGYRNWVIVKPEQVQAVREKTTDRREPWTWEELMAAKKNQKK</sequence>
<dbReference type="InterPro" id="IPR055557">
    <property type="entry name" value="DUF7133"/>
</dbReference>
<comment type="caution">
    <text evidence="7">The sequence shown here is derived from an EMBL/GenBank/DDBJ whole genome shotgun (WGS) entry which is preliminary data.</text>
</comment>
<dbReference type="PANTHER" id="PTHR33546:SF1">
    <property type="entry name" value="LARGE, MULTIFUNCTIONAL SECRETED PROTEIN"/>
    <property type="match status" value="1"/>
</dbReference>
<dbReference type="InterPro" id="IPR009056">
    <property type="entry name" value="Cyt_c-like_dom"/>
</dbReference>
<name>A0A840TRA5_9BACT</name>
<evidence type="ECO:0000313" key="8">
    <source>
        <dbReference type="Proteomes" id="UP000557307"/>
    </source>
</evidence>
<dbReference type="RefSeq" id="WP_184176404.1">
    <property type="nucleotide sequence ID" value="NZ_JACHGF010000007.1"/>
</dbReference>
<dbReference type="InterPro" id="IPR016024">
    <property type="entry name" value="ARM-type_fold"/>
</dbReference>
<evidence type="ECO:0000256" key="1">
    <source>
        <dbReference type="ARBA" id="ARBA00022617"/>
    </source>
</evidence>
<dbReference type="SUPFAM" id="SSF46626">
    <property type="entry name" value="Cytochrome c"/>
    <property type="match status" value="1"/>
</dbReference>
<evidence type="ECO:0000256" key="2">
    <source>
        <dbReference type="ARBA" id="ARBA00022723"/>
    </source>
</evidence>
<dbReference type="InterPro" id="IPR011041">
    <property type="entry name" value="Quinoprot_gluc/sorb_DH_b-prop"/>
</dbReference>
<feature type="chain" id="PRO_5032515441" evidence="5">
    <location>
        <begin position="24"/>
        <end position="752"/>
    </location>
</feature>
<accession>A0A840TRA5</accession>
<protein>
    <submittedName>
        <fullName evidence="7">Glucose/arabinose dehydrogenase/mono/diheme cytochrome c family protein</fullName>
    </submittedName>
</protein>
<dbReference type="Proteomes" id="UP000557307">
    <property type="component" value="Unassembled WGS sequence"/>
</dbReference>
<evidence type="ECO:0000256" key="3">
    <source>
        <dbReference type="ARBA" id="ARBA00023004"/>
    </source>
</evidence>
<dbReference type="Gene3D" id="1.10.760.10">
    <property type="entry name" value="Cytochrome c-like domain"/>
    <property type="match status" value="1"/>
</dbReference>
<dbReference type="GO" id="GO:0046872">
    <property type="term" value="F:metal ion binding"/>
    <property type="evidence" value="ECO:0007669"/>
    <property type="project" value="UniProtKB-KW"/>
</dbReference>
<dbReference type="EMBL" id="JACHGF010000007">
    <property type="protein sequence ID" value="MBB5285844.1"/>
    <property type="molecule type" value="Genomic_DNA"/>
</dbReference>
<dbReference type="GO" id="GO:0009055">
    <property type="term" value="F:electron transfer activity"/>
    <property type="evidence" value="ECO:0007669"/>
    <property type="project" value="InterPro"/>
</dbReference>
<keyword evidence="2 4" id="KW-0479">Metal-binding</keyword>
<keyword evidence="1 4" id="KW-0349">Heme</keyword>
<dbReference type="InterPro" id="IPR036909">
    <property type="entry name" value="Cyt_c-like_dom_sf"/>
</dbReference>
<proteinExistence type="predicted"/>
<evidence type="ECO:0000313" key="7">
    <source>
        <dbReference type="EMBL" id="MBB5285844.1"/>
    </source>
</evidence>
<organism evidence="7 8">
    <name type="scientific">Rhabdobacter roseus</name>
    <dbReference type="NCBI Taxonomy" id="1655419"/>
    <lineage>
        <taxon>Bacteria</taxon>
        <taxon>Pseudomonadati</taxon>
        <taxon>Bacteroidota</taxon>
        <taxon>Cytophagia</taxon>
        <taxon>Cytophagales</taxon>
        <taxon>Cytophagaceae</taxon>
        <taxon>Rhabdobacter</taxon>
    </lineage>
</organism>
<feature type="domain" description="Cytochrome c" evidence="6">
    <location>
        <begin position="613"/>
        <end position="701"/>
    </location>
</feature>
<dbReference type="AlphaFoldDB" id="A0A840TRA5"/>
<dbReference type="GO" id="GO:0020037">
    <property type="term" value="F:heme binding"/>
    <property type="evidence" value="ECO:0007669"/>
    <property type="project" value="InterPro"/>
</dbReference>